<evidence type="ECO:0000256" key="3">
    <source>
        <dbReference type="ARBA" id="ARBA00022692"/>
    </source>
</evidence>
<gene>
    <name evidence="8" type="ORF">FHX42_001134</name>
</gene>
<comment type="caution">
    <text evidence="8">The sequence shown here is derived from an EMBL/GenBank/DDBJ whole genome shotgun (WGS) entry which is preliminary data.</text>
</comment>
<evidence type="ECO:0000256" key="5">
    <source>
        <dbReference type="ARBA" id="ARBA00023136"/>
    </source>
</evidence>
<dbReference type="EMBL" id="JACGWZ010000001">
    <property type="protein sequence ID" value="MBA8823805.1"/>
    <property type="molecule type" value="Genomic_DNA"/>
</dbReference>
<evidence type="ECO:0000313" key="8">
    <source>
        <dbReference type="EMBL" id="MBA8823805.1"/>
    </source>
</evidence>
<dbReference type="Proteomes" id="UP000569329">
    <property type="component" value="Unassembled WGS sequence"/>
</dbReference>
<dbReference type="PANTHER" id="PTHR35007">
    <property type="entry name" value="INTEGRAL MEMBRANE PROTEIN-RELATED"/>
    <property type="match status" value="1"/>
</dbReference>
<dbReference type="GO" id="GO:0005886">
    <property type="term" value="C:plasma membrane"/>
    <property type="evidence" value="ECO:0007669"/>
    <property type="project" value="UniProtKB-SubCell"/>
</dbReference>
<feature type="transmembrane region" description="Helical" evidence="6">
    <location>
        <begin position="276"/>
        <end position="296"/>
    </location>
</feature>
<feature type="transmembrane region" description="Helical" evidence="6">
    <location>
        <begin position="6"/>
        <end position="24"/>
    </location>
</feature>
<protein>
    <submittedName>
        <fullName evidence="8">Flp pilus assembly protein TadB</fullName>
    </submittedName>
</protein>
<dbReference type="RefSeq" id="WP_328795914.1">
    <property type="nucleotide sequence ID" value="NZ_JACGWZ010000001.1"/>
</dbReference>
<reference evidence="8 9" key="1">
    <citation type="submission" date="2020-07" db="EMBL/GenBank/DDBJ databases">
        <title>Sequencing the genomes of 1000 actinobacteria strains.</title>
        <authorList>
            <person name="Klenk H.-P."/>
        </authorList>
    </citation>
    <scope>NUCLEOTIDE SEQUENCE [LARGE SCALE GENOMIC DNA]</scope>
    <source>
        <strain evidence="8 9">DSM 45975</strain>
    </source>
</reference>
<name>A0A839DWU0_9PSEU</name>
<feature type="domain" description="Type II secretion system protein GspF" evidence="7">
    <location>
        <begin position="163"/>
        <end position="290"/>
    </location>
</feature>
<feature type="transmembrane region" description="Helical" evidence="6">
    <location>
        <begin position="96"/>
        <end position="116"/>
    </location>
</feature>
<evidence type="ECO:0000256" key="2">
    <source>
        <dbReference type="ARBA" id="ARBA00022475"/>
    </source>
</evidence>
<dbReference type="AlphaFoldDB" id="A0A839DWU0"/>
<evidence type="ECO:0000256" key="4">
    <source>
        <dbReference type="ARBA" id="ARBA00022989"/>
    </source>
</evidence>
<feature type="transmembrane region" description="Helical" evidence="6">
    <location>
        <begin position="122"/>
        <end position="142"/>
    </location>
</feature>
<comment type="subcellular location">
    <subcellularLocation>
        <location evidence="1">Cell membrane</location>
        <topology evidence="1">Multi-pass membrane protein</topology>
    </subcellularLocation>
</comment>
<keyword evidence="3 6" id="KW-0812">Transmembrane</keyword>
<dbReference type="PANTHER" id="PTHR35007:SF1">
    <property type="entry name" value="PILUS ASSEMBLY PROTEIN"/>
    <property type="match status" value="1"/>
</dbReference>
<keyword evidence="4 6" id="KW-1133">Transmembrane helix</keyword>
<dbReference type="InterPro" id="IPR018076">
    <property type="entry name" value="T2SS_GspF_dom"/>
</dbReference>
<evidence type="ECO:0000259" key="7">
    <source>
        <dbReference type="Pfam" id="PF00482"/>
    </source>
</evidence>
<accession>A0A839DWU0</accession>
<sequence length="299" mass="31547">MITTALVLGAGIGLGLWSILVWLLPARPTLASALAATRTTSKSSPVAAVHDDEGWAAQWGRFGVRPLAALGLPGQKRQRDLQVLGRRPEALLAEKAVLAVAGLFLPPVLYFALAVVGTRMPWQLPFAACLVCAAGGFLLPDLDTRQRAEQKRTAFRHALSAYLNLVRVCLAGGAGVDGALTDAARIGQGWAFAQIRRALTTATLTRSTPWSNLRQLGEELGVRELVELSSSVSLAGTEGAKVRASLAAKATAMRTHELTEAEGEAQAATERMSLPVICLFAGFLIFIGYPAVATVLGSL</sequence>
<evidence type="ECO:0000256" key="6">
    <source>
        <dbReference type="SAM" id="Phobius"/>
    </source>
</evidence>
<evidence type="ECO:0000313" key="9">
    <source>
        <dbReference type="Proteomes" id="UP000569329"/>
    </source>
</evidence>
<dbReference type="Pfam" id="PF00482">
    <property type="entry name" value="T2SSF"/>
    <property type="match status" value="1"/>
</dbReference>
<organism evidence="8 9">
    <name type="scientific">Halosaccharopolyspora lacisalsi</name>
    <dbReference type="NCBI Taxonomy" id="1000566"/>
    <lineage>
        <taxon>Bacteria</taxon>
        <taxon>Bacillati</taxon>
        <taxon>Actinomycetota</taxon>
        <taxon>Actinomycetes</taxon>
        <taxon>Pseudonocardiales</taxon>
        <taxon>Pseudonocardiaceae</taxon>
        <taxon>Halosaccharopolyspora</taxon>
    </lineage>
</organism>
<proteinExistence type="predicted"/>
<evidence type="ECO:0000256" key="1">
    <source>
        <dbReference type="ARBA" id="ARBA00004651"/>
    </source>
</evidence>
<keyword evidence="9" id="KW-1185">Reference proteome</keyword>
<keyword evidence="2" id="KW-1003">Cell membrane</keyword>
<keyword evidence="5 6" id="KW-0472">Membrane</keyword>